<feature type="domain" description="UPF0033" evidence="1">
    <location>
        <begin position="43"/>
        <end position="109"/>
    </location>
</feature>
<dbReference type="SUPFAM" id="SSF64307">
    <property type="entry name" value="SirA-like"/>
    <property type="match status" value="1"/>
</dbReference>
<dbReference type="Gene3D" id="3.30.110.40">
    <property type="entry name" value="TusA-like domain"/>
    <property type="match status" value="1"/>
</dbReference>
<evidence type="ECO:0000313" key="3">
    <source>
        <dbReference type="Proteomes" id="UP000242999"/>
    </source>
</evidence>
<sequence>MRASFYLWGQAMTNPLSSLPLLTCAEADYPLICETDLPKASHVLDTCHLYCPEPIMLLHQAVRALDSQSILHVIATDPATQRDIPKFCTFLRYPLLHQGQDDQNQYHYLLSLTKQT</sequence>
<dbReference type="Proteomes" id="UP000242999">
    <property type="component" value="Unassembled WGS sequence"/>
</dbReference>
<dbReference type="GO" id="GO:0016740">
    <property type="term" value="F:transferase activity"/>
    <property type="evidence" value="ECO:0007669"/>
    <property type="project" value="UniProtKB-KW"/>
</dbReference>
<evidence type="ECO:0000313" key="2">
    <source>
        <dbReference type="EMBL" id="SEI54249.1"/>
    </source>
</evidence>
<keyword evidence="3" id="KW-1185">Reference proteome</keyword>
<protein>
    <submittedName>
        <fullName evidence="2">TusA-related sulfurtransferase</fullName>
    </submittedName>
</protein>
<dbReference type="STRING" id="64971.SAMN05421831_1047"/>
<proteinExistence type="predicted"/>
<dbReference type="AlphaFoldDB" id="A0A1H6REI9"/>
<keyword evidence="2" id="KW-0808">Transferase</keyword>
<evidence type="ECO:0000259" key="1">
    <source>
        <dbReference type="Pfam" id="PF01206"/>
    </source>
</evidence>
<dbReference type="Pfam" id="PF01206">
    <property type="entry name" value="TusA"/>
    <property type="match status" value="1"/>
</dbReference>
<dbReference type="InterPro" id="IPR001455">
    <property type="entry name" value="TusA-like"/>
</dbReference>
<organism evidence="2 3">
    <name type="scientific">Allopseudospirillum japonicum</name>
    <dbReference type="NCBI Taxonomy" id="64971"/>
    <lineage>
        <taxon>Bacteria</taxon>
        <taxon>Pseudomonadati</taxon>
        <taxon>Pseudomonadota</taxon>
        <taxon>Gammaproteobacteria</taxon>
        <taxon>Oceanospirillales</taxon>
        <taxon>Oceanospirillaceae</taxon>
        <taxon>Allopseudospirillum</taxon>
    </lineage>
</organism>
<dbReference type="EMBL" id="FNYH01000004">
    <property type="protein sequence ID" value="SEI54249.1"/>
    <property type="molecule type" value="Genomic_DNA"/>
</dbReference>
<dbReference type="NCBIfam" id="NF001423">
    <property type="entry name" value="PRK00299.1"/>
    <property type="match status" value="1"/>
</dbReference>
<dbReference type="InterPro" id="IPR036868">
    <property type="entry name" value="TusA-like_sf"/>
</dbReference>
<gene>
    <name evidence="2" type="ORF">SAMN05421831_1047</name>
</gene>
<accession>A0A1H6REI9</accession>
<name>A0A1H6REI9_9GAMM</name>
<reference evidence="3" key="1">
    <citation type="submission" date="2016-10" db="EMBL/GenBank/DDBJ databases">
        <authorList>
            <person name="Varghese N."/>
            <person name="Submissions S."/>
        </authorList>
    </citation>
    <scope>NUCLEOTIDE SEQUENCE [LARGE SCALE GENOMIC DNA]</scope>
    <source>
        <strain evidence="3">DSM 7165</strain>
    </source>
</reference>